<evidence type="ECO:0000259" key="4">
    <source>
        <dbReference type="Pfam" id="PF07804"/>
    </source>
</evidence>
<evidence type="ECO:0000313" key="6">
    <source>
        <dbReference type="Proteomes" id="UP000292120"/>
    </source>
</evidence>
<dbReference type="NCBIfam" id="NF007297">
    <property type="entry name" value="PRK09775.1"/>
    <property type="match status" value="1"/>
</dbReference>
<comment type="similarity">
    <text evidence="1">Belongs to the HipA Ser/Thr kinase family.</text>
</comment>
<evidence type="ECO:0000313" key="5">
    <source>
        <dbReference type="EMBL" id="TBO32548.1"/>
    </source>
</evidence>
<keyword evidence="2" id="KW-0808">Transferase</keyword>
<evidence type="ECO:0000256" key="1">
    <source>
        <dbReference type="ARBA" id="ARBA00010164"/>
    </source>
</evidence>
<comment type="caution">
    <text evidence="5">The sequence shown here is derived from an EMBL/GenBank/DDBJ whole genome shotgun (WGS) entry which is preliminary data.</text>
</comment>
<gene>
    <name evidence="5" type="primary">yjjJ</name>
    <name evidence="5" type="ORF">EYS42_04995</name>
</gene>
<dbReference type="PANTHER" id="PTHR37419:SF8">
    <property type="entry name" value="TOXIN YJJJ"/>
    <property type="match status" value="1"/>
</dbReference>
<dbReference type="InterPro" id="IPR012893">
    <property type="entry name" value="HipA-like_C"/>
</dbReference>
<evidence type="ECO:0000256" key="3">
    <source>
        <dbReference type="ARBA" id="ARBA00022777"/>
    </source>
</evidence>
<sequence length="473" mass="51949">MRPRLQNARDDLLTVLRQHRACSASELATALGVSVPTVHRLLAEAGEQVVRLGQARRSRHAAVRRLRHDRGGTGVIPIYEVLPSGRAQPVSQLQGVAPFGTASPWPAAHWPLPAESADGWWDGLPWPLQDMRPQGYLGRQLARREHQALGLSPNPAEWDDDDVLHALQHRGEDCSGSLIVGAQAYERWMQQRLTAPAALPEAGHASAYAHLAEQAVALGVPGSSAAGEFPKFSARRLLSGRPTEHVLVKFSGADTSPTVRRWADLLVCEHLALHSLQHHGLGPAAHTRVLQHGGRTFLEVERFDRHGTWGRSRLCSLDTVQGAFLGSRATDWPSLCRALHQQGWLGAEALAQAERWWWFGRLIGNTDMHLGNLSLVPGPGQGPSGQSPRPGFMLAPSYDMLPMLYAPLAGGEVPPRQFEPPWPLPEQRPAWQDACRAALHFWQAASTEPRISPAFRGECAHNLQRLQALHTQV</sequence>
<dbReference type="AlphaFoldDB" id="A0A4Q9H0B8"/>
<evidence type="ECO:0000256" key="2">
    <source>
        <dbReference type="ARBA" id="ARBA00022679"/>
    </source>
</evidence>
<accession>A0A4Q9H0B8</accession>
<dbReference type="PANTHER" id="PTHR37419">
    <property type="entry name" value="SERINE/THREONINE-PROTEIN KINASE TOXIN HIPA"/>
    <property type="match status" value="1"/>
</dbReference>
<keyword evidence="3" id="KW-0418">Kinase</keyword>
<reference evidence="5 6" key="1">
    <citation type="submission" date="2019-02" db="EMBL/GenBank/DDBJ databases">
        <title>Aquabacterium sp. strain KMB7.</title>
        <authorList>
            <person name="Chen W.-M."/>
        </authorList>
    </citation>
    <scope>NUCLEOTIDE SEQUENCE [LARGE SCALE GENOMIC DNA]</scope>
    <source>
        <strain evidence="5 6">KMB7</strain>
    </source>
</reference>
<dbReference type="OrthoDB" id="8555656at2"/>
<dbReference type="GO" id="GO:0004674">
    <property type="term" value="F:protein serine/threonine kinase activity"/>
    <property type="evidence" value="ECO:0007669"/>
    <property type="project" value="TreeGrafter"/>
</dbReference>
<dbReference type="EMBL" id="SIXI01000002">
    <property type="protein sequence ID" value="TBO32548.1"/>
    <property type="molecule type" value="Genomic_DNA"/>
</dbReference>
<dbReference type="GO" id="GO:0005829">
    <property type="term" value="C:cytosol"/>
    <property type="evidence" value="ECO:0007669"/>
    <property type="project" value="TreeGrafter"/>
</dbReference>
<organism evidence="5 6">
    <name type="scientific">Aquabacterium lacunae</name>
    <dbReference type="NCBI Taxonomy" id="2528630"/>
    <lineage>
        <taxon>Bacteria</taxon>
        <taxon>Pseudomonadati</taxon>
        <taxon>Pseudomonadota</taxon>
        <taxon>Betaproteobacteria</taxon>
        <taxon>Burkholderiales</taxon>
        <taxon>Aquabacterium</taxon>
    </lineage>
</organism>
<keyword evidence="6" id="KW-1185">Reference proteome</keyword>
<protein>
    <submittedName>
        <fullName evidence="5">Type II toxin-antitoxin system HipA family toxin YjjJ</fullName>
    </submittedName>
</protein>
<dbReference type="Proteomes" id="UP000292120">
    <property type="component" value="Unassembled WGS sequence"/>
</dbReference>
<dbReference type="InterPro" id="IPR052028">
    <property type="entry name" value="HipA_Ser/Thr_kinase"/>
</dbReference>
<feature type="domain" description="HipA-like C-terminal" evidence="4">
    <location>
        <begin position="223"/>
        <end position="405"/>
    </location>
</feature>
<dbReference type="Pfam" id="PF07804">
    <property type="entry name" value="HipA_C"/>
    <property type="match status" value="1"/>
</dbReference>
<dbReference type="RefSeq" id="WP_130966760.1">
    <property type="nucleotide sequence ID" value="NZ_SIXI01000002.1"/>
</dbReference>
<proteinExistence type="inferred from homology"/>
<name>A0A4Q9H0B8_9BURK</name>